<dbReference type="InterPro" id="IPR058625">
    <property type="entry name" value="MdtA-like_BSH"/>
</dbReference>
<evidence type="ECO:0000313" key="5">
    <source>
        <dbReference type="EMBL" id="KGQ69390.1"/>
    </source>
</evidence>
<dbReference type="GO" id="GO:1990281">
    <property type="term" value="C:efflux pump complex"/>
    <property type="evidence" value="ECO:0007669"/>
    <property type="project" value="TreeGrafter"/>
</dbReference>
<dbReference type="AlphaFoldDB" id="A0A0A3AQK3"/>
<evidence type="ECO:0000256" key="1">
    <source>
        <dbReference type="ARBA" id="ARBA00009477"/>
    </source>
</evidence>
<comment type="caution">
    <text evidence="5">The sequence shown here is derived from an EMBL/GenBank/DDBJ whole genome shotgun (WGS) entry which is preliminary data.</text>
</comment>
<keyword evidence="6" id="KW-1185">Reference proteome</keyword>
<comment type="similarity">
    <text evidence="1">Belongs to the membrane fusion protein (MFP) (TC 8.A.1) family.</text>
</comment>
<organism evidence="5 6">
    <name type="scientific">Chelonobacter oris</name>
    <dbReference type="NCBI Taxonomy" id="505317"/>
    <lineage>
        <taxon>Bacteria</taxon>
        <taxon>Pseudomonadati</taxon>
        <taxon>Pseudomonadota</taxon>
        <taxon>Gammaproteobacteria</taxon>
        <taxon>Pasteurellales</taxon>
        <taxon>Pasteurellaceae</taxon>
        <taxon>Chelonobacter</taxon>
    </lineage>
</organism>
<dbReference type="Gene3D" id="2.40.30.170">
    <property type="match status" value="1"/>
</dbReference>
<dbReference type="FunFam" id="2.40.30.170:FF:000010">
    <property type="entry name" value="Efflux RND transporter periplasmic adaptor subunit"/>
    <property type="match status" value="1"/>
</dbReference>
<dbReference type="STRING" id="505317.OA57_11750"/>
<dbReference type="SUPFAM" id="SSF111369">
    <property type="entry name" value="HlyD-like secretion proteins"/>
    <property type="match status" value="1"/>
</dbReference>
<feature type="domain" description="CusB-like beta-barrel" evidence="4">
    <location>
        <begin position="216"/>
        <end position="286"/>
    </location>
</feature>
<feature type="domain" description="Multidrug resistance protein MdtA-like barrel-sandwich hybrid" evidence="3">
    <location>
        <begin position="83"/>
        <end position="203"/>
    </location>
</feature>
<name>A0A0A3AQK3_9PAST</name>
<evidence type="ECO:0000259" key="3">
    <source>
        <dbReference type="Pfam" id="PF25917"/>
    </source>
</evidence>
<reference evidence="5 6" key="1">
    <citation type="submission" date="2014-11" db="EMBL/GenBank/DDBJ databases">
        <title>Draft genome sequence of Chelonobacter oris 1662T, associated with respiratory disease in Hermann's Tortoises.</title>
        <authorList>
            <person name="Kudirkiene E."/>
            <person name="Hansen M.J."/>
            <person name="Bojesen A.M."/>
        </authorList>
    </citation>
    <scope>NUCLEOTIDE SEQUENCE [LARGE SCALE GENOMIC DNA]</scope>
    <source>
        <strain evidence="5 6">1662</strain>
    </source>
</reference>
<dbReference type="PANTHER" id="PTHR30469:SF11">
    <property type="entry name" value="BLL4320 PROTEIN"/>
    <property type="match status" value="1"/>
</dbReference>
<protein>
    <submittedName>
        <fullName evidence="5">Membrane protein</fullName>
    </submittedName>
</protein>
<dbReference type="Pfam" id="PF25954">
    <property type="entry name" value="Beta-barrel_RND_2"/>
    <property type="match status" value="1"/>
</dbReference>
<dbReference type="GO" id="GO:0015562">
    <property type="term" value="F:efflux transmembrane transporter activity"/>
    <property type="evidence" value="ECO:0007669"/>
    <property type="project" value="TreeGrafter"/>
</dbReference>
<gene>
    <name evidence="5" type="ORF">OA57_11750</name>
</gene>
<dbReference type="EMBL" id="JSUM01000025">
    <property type="protein sequence ID" value="KGQ69390.1"/>
    <property type="molecule type" value="Genomic_DNA"/>
</dbReference>
<dbReference type="PANTHER" id="PTHR30469">
    <property type="entry name" value="MULTIDRUG RESISTANCE PROTEIN MDTA"/>
    <property type="match status" value="1"/>
</dbReference>
<dbReference type="Gene3D" id="2.40.50.100">
    <property type="match status" value="1"/>
</dbReference>
<feature type="domain" description="Multidrug resistance protein MdtA-like alpha-helical hairpin" evidence="2">
    <location>
        <begin position="116"/>
        <end position="177"/>
    </location>
</feature>
<evidence type="ECO:0000313" key="6">
    <source>
        <dbReference type="Proteomes" id="UP000030380"/>
    </source>
</evidence>
<evidence type="ECO:0000259" key="4">
    <source>
        <dbReference type="Pfam" id="PF25954"/>
    </source>
</evidence>
<evidence type="ECO:0000259" key="2">
    <source>
        <dbReference type="Pfam" id="PF25876"/>
    </source>
</evidence>
<dbReference type="OrthoDB" id="9806939at2"/>
<sequence length="397" mass="43140">MSDVQNNKPKKSRAFVMKLVLLIVILAFAAVIGLQMLKARGMAAYFANMPEPINPVTVATVQTQQWTPAIEATGIVRPNQGAMLSSQVSGTVKTIFVEAGQQVKKGDLLIELDSDVEKANLAAYQAQLTSVQANYQRYVTLFRSKSVSKSDLDNAESSYKALVANIESAKATIARRQIYAPFDGVTGIIQVNIGEYVTVGQPMVRVEDISTTKIDFSIGQNNLENLFIGQKVTAVVDAFAGETFAAKISAIEPAITSTSGLIDLQATVEDSRDKLLSGMFARVRVALTTEYDQIVLPQVAIAYNMYGESVYRLTALSDEDKEKYADNENLDKMYRAYLVTVKTLDRSGIYSHLENGPLQFGDIIVTGGQQRLSNGSLVVVSDKAGVGTEQPAETPKL</sequence>
<dbReference type="InterPro" id="IPR006143">
    <property type="entry name" value="RND_pump_MFP"/>
</dbReference>
<dbReference type="RefSeq" id="WP_034618113.1">
    <property type="nucleotide sequence ID" value="NZ_JSUM01000025.1"/>
</dbReference>
<dbReference type="Pfam" id="PF25876">
    <property type="entry name" value="HH_MFP_RND"/>
    <property type="match status" value="1"/>
</dbReference>
<dbReference type="InterPro" id="IPR058624">
    <property type="entry name" value="MdtA-like_HH"/>
</dbReference>
<dbReference type="NCBIfam" id="TIGR01730">
    <property type="entry name" value="RND_mfp"/>
    <property type="match status" value="1"/>
</dbReference>
<dbReference type="Proteomes" id="UP000030380">
    <property type="component" value="Unassembled WGS sequence"/>
</dbReference>
<dbReference type="Gene3D" id="1.10.287.470">
    <property type="entry name" value="Helix hairpin bin"/>
    <property type="match status" value="1"/>
</dbReference>
<accession>A0A0A3AQK3</accession>
<proteinExistence type="inferred from homology"/>
<dbReference type="Pfam" id="PF25917">
    <property type="entry name" value="BSH_RND"/>
    <property type="match status" value="1"/>
</dbReference>
<dbReference type="InterPro" id="IPR058792">
    <property type="entry name" value="Beta-barrel_RND_2"/>
</dbReference>